<feature type="region of interest" description="Disordered" evidence="1">
    <location>
        <begin position="159"/>
        <end position="200"/>
    </location>
</feature>
<feature type="region of interest" description="Disordered" evidence="1">
    <location>
        <begin position="54"/>
        <end position="110"/>
    </location>
</feature>
<gene>
    <name evidence="2" type="primary">trhV_1</name>
    <name evidence="2" type="ORF">NCTC11842_00240</name>
</gene>
<protein>
    <submittedName>
        <fullName evidence="2">Sex pilus assembly protein TrhV</fullName>
    </submittedName>
</protein>
<dbReference type="InterPro" id="IPR014118">
    <property type="entry name" value="T4SS_TraV"/>
</dbReference>
<dbReference type="Proteomes" id="UP000250443">
    <property type="component" value="Unassembled WGS sequence"/>
</dbReference>
<feature type="compositionally biased region" description="Low complexity" evidence="1">
    <location>
        <begin position="167"/>
        <end position="182"/>
    </location>
</feature>
<organism evidence="2 3">
    <name type="scientific">Pseudomonas luteola</name>
    <dbReference type="NCBI Taxonomy" id="47886"/>
    <lineage>
        <taxon>Bacteria</taxon>
        <taxon>Pseudomonadati</taxon>
        <taxon>Pseudomonadota</taxon>
        <taxon>Gammaproteobacteria</taxon>
        <taxon>Pseudomonadales</taxon>
        <taxon>Pseudomonadaceae</taxon>
        <taxon>Pseudomonas</taxon>
    </lineage>
</organism>
<evidence type="ECO:0000313" key="3">
    <source>
        <dbReference type="Proteomes" id="UP000250443"/>
    </source>
</evidence>
<dbReference type="AlphaFoldDB" id="A0A2X2CIV6"/>
<sequence length="200" mass="21679">MGTEMIKLAFVPVAVMTAFLSGCSWMQVGENDYSCPGMPGDALCKSSRDIYSATDDGNVPLPMDPSGEGREGKHEGHAESREQKLSGRSENPQDVVSTFVSPRLPDQPVPVRTPAQVMRVWLAPWEDDTGDLVVSGYIYTEIQPRRWVIGEEAPTAAPRLKALSPVSSGSNTSSTNSTSSHGTEQKPGISNETKRTERLQ</sequence>
<feature type="compositionally biased region" description="Polar residues" evidence="1">
    <location>
        <begin position="88"/>
        <end position="100"/>
    </location>
</feature>
<feature type="compositionally biased region" description="Basic and acidic residues" evidence="1">
    <location>
        <begin position="67"/>
        <end position="87"/>
    </location>
</feature>
<proteinExistence type="predicted"/>
<dbReference type="NCBIfam" id="TIGR02747">
    <property type="entry name" value="TraV"/>
    <property type="match status" value="1"/>
</dbReference>
<dbReference type="EMBL" id="UAUF01000002">
    <property type="protein sequence ID" value="SPZ00095.1"/>
    <property type="molecule type" value="Genomic_DNA"/>
</dbReference>
<evidence type="ECO:0000313" key="2">
    <source>
        <dbReference type="EMBL" id="SPZ00095.1"/>
    </source>
</evidence>
<evidence type="ECO:0000256" key="1">
    <source>
        <dbReference type="SAM" id="MobiDB-lite"/>
    </source>
</evidence>
<dbReference type="Pfam" id="PF09676">
    <property type="entry name" value="TraV"/>
    <property type="match status" value="1"/>
</dbReference>
<dbReference type="PROSITE" id="PS51257">
    <property type="entry name" value="PROKAR_LIPOPROTEIN"/>
    <property type="match status" value="1"/>
</dbReference>
<accession>A0A2X2CIV6</accession>
<name>A0A2X2CIV6_PSELU</name>
<reference evidence="2 3" key="1">
    <citation type="submission" date="2018-06" db="EMBL/GenBank/DDBJ databases">
        <authorList>
            <consortium name="Pathogen Informatics"/>
            <person name="Doyle S."/>
        </authorList>
    </citation>
    <scope>NUCLEOTIDE SEQUENCE [LARGE SCALE GENOMIC DNA]</scope>
    <source>
        <strain evidence="2 3">NCTC11842</strain>
    </source>
</reference>